<dbReference type="SUPFAM" id="SSF56281">
    <property type="entry name" value="Metallo-hydrolase/oxidoreductase"/>
    <property type="match status" value="1"/>
</dbReference>
<dbReference type="InterPro" id="IPR001279">
    <property type="entry name" value="Metallo-B-lactamas"/>
</dbReference>
<evidence type="ECO:0000259" key="1">
    <source>
        <dbReference type="SMART" id="SM00849"/>
    </source>
</evidence>
<dbReference type="PANTHER" id="PTHR23131">
    <property type="entry name" value="ENDORIBONUCLEASE LACTB2"/>
    <property type="match status" value="1"/>
</dbReference>
<protein>
    <submittedName>
        <fullName evidence="2">Metallo-beta-lactamase</fullName>
    </submittedName>
</protein>
<proteinExistence type="predicted"/>
<dbReference type="OrthoDB" id="9761531at2"/>
<dbReference type="InterPro" id="IPR050662">
    <property type="entry name" value="Sec-metab_biosynth-thioest"/>
</dbReference>
<dbReference type="eggNOG" id="COG0491">
    <property type="taxonomic scope" value="Bacteria"/>
</dbReference>
<dbReference type="Proteomes" id="UP000029579">
    <property type="component" value="Unassembled WGS sequence"/>
</dbReference>
<dbReference type="SMART" id="SM00849">
    <property type="entry name" value="Lactamase_B"/>
    <property type="match status" value="1"/>
</dbReference>
<sequence length="344" mass="39655">MGKYQIRNLLQIGEKMQITEVYKNIYQAIFPLTGNPLKSINIYVIKANDFAMIIDTGFNNPENRVNMEELIQRLDLNLTKTKLFLTHLHSDHVGLAKWLEDKGIGDIYISEKDGKMVENGINKEDFQWQNIIKNAHFQGLGPENLKIEDHPGYKNRPKEAFPNTKIKPGWEIAIGDYNFVAIDEEGHTPGMLGLYEKDHKILFCGDHILGKITPNITYWGDEFGDSLGIYLKNLEKIKDLDIKHLYSAHRFLVEDTNARIDELIAHHKERLADCLQIIKKLKRANTTQITQQMQWDIKAKDWTDFPASQKWFAVAEAAAHLKHLVKQGRIKEEVIEGVGYYSID</sequence>
<reference evidence="2 3" key="1">
    <citation type="submission" date="2014-07" db="EMBL/GenBank/DDBJ databases">
        <authorList>
            <person name="McCorrison J."/>
            <person name="Sanka R."/>
            <person name="Torralba M."/>
            <person name="Gillis M."/>
            <person name="Haft D.H."/>
            <person name="Methe B."/>
            <person name="Sutton G."/>
            <person name="Nelson K.E."/>
        </authorList>
    </citation>
    <scope>NUCLEOTIDE SEQUENCE [LARGE SCALE GENOMIC DNA]</scope>
    <source>
        <strain evidence="2 3">S7-1-13</strain>
    </source>
</reference>
<name>A0A095X2Y0_9FIRM</name>
<evidence type="ECO:0000313" key="2">
    <source>
        <dbReference type="EMBL" id="KGF04405.1"/>
    </source>
</evidence>
<evidence type="ECO:0000313" key="3">
    <source>
        <dbReference type="Proteomes" id="UP000029579"/>
    </source>
</evidence>
<dbReference type="InterPro" id="IPR036388">
    <property type="entry name" value="WH-like_DNA-bd_sf"/>
</dbReference>
<dbReference type="PANTHER" id="PTHR23131:SF4">
    <property type="entry name" value="METALLO-BETA-LACTAMASE SUPERFAMILY POTEIN"/>
    <property type="match status" value="1"/>
</dbReference>
<dbReference type="Gene3D" id="3.60.15.10">
    <property type="entry name" value="Ribonuclease Z/Hydroxyacylglutathione hydrolase-like"/>
    <property type="match status" value="1"/>
</dbReference>
<comment type="caution">
    <text evidence="2">The sequence shown here is derived from an EMBL/GenBank/DDBJ whole genome shotgun (WGS) entry which is preliminary data.</text>
</comment>
<dbReference type="Pfam" id="PF00753">
    <property type="entry name" value="Lactamase_B"/>
    <property type="match status" value="1"/>
</dbReference>
<accession>A0A095X2Y0</accession>
<dbReference type="AlphaFoldDB" id="A0A095X2Y0"/>
<gene>
    <name evidence="2" type="ORF">HMPREF1630_04325</name>
</gene>
<dbReference type="Gene3D" id="1.10.10.10">
    <property type="entry name" value="Winged helix-like DNA-binding domain superfamily/Winged helix DNA-binding domain"/>
    <property type="match status" value="1"/>
</dbReference>
<dbReference type="EMBL" id="JRMW01000031">
    <property type="protein sequence ID" value="KGF04405.1"/>
    <property type="molecule type" value="Genomic_DNA"/>
</dbReference>
<organism evidence="2 3">
    <name type="scientific">Anaerococcus lactolyticus S7-1-13</name>
    <dbReference type="NCBI Taxonomy" id="1284686"/>
    <lineage>
        <taxon>Bacteria</taxon>
        <taxon>Bacillati</taxon>
        <taxon>Bacillota</taxon>
        <taxon>Tissierellia</taxon>
        <taxon>Tissierellales</taxon>
        <taxon>Peptoniphilaceae</taxon>
        <taxon>Anaerococcus</taxon>
    </lineage>
</organism>
<dbReference type="InterPro" id="IPR036866">
    <property type="entry name" value="RibonucZ/Hydroxyglut_hydro"/>
</dbReference>
<feature type="domain" description="Metallo-beta-lactamase" evidence="1">
    <location>
        <begin position="39"/>
        <end position="249"/>
    </location>
</feature>